<evidence type="ECO:0000313" key="1">
    <source>
        <dbReference type="EMBL" id="MFC5511025.1"/>
    </source>
</evidence>
<organism evidence="1 2">
    <name type="scientific">Massilia jejuensis</name>
    <dbReference type="NCBI Taxonomy" id="648894"/>
    <lineage>
        <taxon>Bacteria</taxon>
        <taxon>Pseudomonadati</taxon>
        <taxon>Pseudomonadota</taxon>
        <taxon>Betaproteobacteria</taxon>
        <taxon>Burkholderiales</taxon>
        <taxon>Oxalobacteraceae</taxon>
        <taxon>Telluria group</taxon>
        <taxon>Massilia</taxon>
    </lineage>
</organism>
<sequence length="231" mass="25359">MSERTVRLVKHEAKKRKRSGQAHSYMAALAQLAAENGHGDWAAYEKVLLAVPDAAPDFRIRLVPAAGEAKMIGVFMRDILPYHGLDESQWQAAADEERVQFVLDFALWSRRKRGDFTGYRAEITESNVEHGVEAAGPAPAQGHQAPSSAPDFVVEVESRATGKKEHIGVQLADLLELHGMSQAEWDEAGHEEQESLVEEAALWEKRSKGDLGGYYAEVLSGLDQGEGSAPR</sequence>
<accession>A0ABW0PEC9</accession>
<name>A0ABW0PEC9_9BURK</name>
<proteinExistence type="predicted"/>
<protein>
    <submittedName>
        <fullName evidence="1">Uncharacterized protein</fullName>
    </submittedName>
</protein>
<keyword evidence="2" id="KW-1185">Reference proteome</keyword>
<dbReference type="RefSeq" id="WP_379719151.1">
    <property type="nucleotide sequence ID" value="NZ_JBHSMS010000026.1"/>
</dbReference>
<gene>
    <name evidence="1" type="ORF">ACFPOU_07790</name>
</gene>
<comment type="caution">
    <text evidence="1">The sequence shown here is derived from an EMBL/GenBank/DDBJ whole genome shotgun (WGS) entry which is preliminary data.</text>
</comment>
<dbReference type="Proteomes" id="UP001596031">
    <property type="component" value="Unassembled WGS sequence"/>
</dbReference>
<evidence type="ECO:0000313" key="2">
    <source>
        <dbReference type="Proteomes" id="UP001596031"/>
    </source>
</evidence>
<dbReference type="EMBL" id="JBHSMS010000026">
    <property type="protein sequence ID" value="MFC5511025.1"/>
    <property type="molecule type" value="Genomic_DNA"/>
</dbReference>
<reference evidence="2" key="1">
    <citation type="journal article" date="2019" name="Int. J. Syst. Evol. Microbiol.">
        <title>The Global Catalogue of Microorganisms (GCM) 10K type strain sequencing project: providing services to taxonomists for standard genome sequencing and annotation.</title>
        <authorList>
            <consortium name="The Broad Institute Genomics Platform"/>
            <consortium name="The Broad Institute Genome Sequencing Center for Infectious Disease"/>
            <person name="Wu L."/>
            <person name="Ma J."/>
        </authorList>
    </citation>
    <scope>NUCLEOTIDE SEQUENCE [LARGE SCALE GENOMIC DNA]</scope>
    <source>
        <strain evidence="2">CCUG 38813</strain>
    </source>
</reference>